<proteinExistence type="predicted"/>
<dbReference type="GO" id="GO:0046872">
    <property type="term" value="F:metal ion binding"/>
    <property type="evidence" value="ECO:0007669"/>
    <property type="project" value="UniProtKB-KW"/>
</dbReference>
<evidence type="ECO:0000256" key="4">
    <source>
        <dbReference type="ARBA" id="ARBA00023002"/>
    </source>
</evidence>
<comment type="caution">
    <text evidence="9">The sequence shown here is derived from an EMBL/GenBank/DDBJ whole genome shotgun (WGS) entry which is preliminary data.</text>
</comment>
<evidence type="ECO:0000259" key="8">
    <source>
        <dbReference type="PROSITE" id="PS51384"/>
    </source>
</evidence>
<sequence>MSDTIDVRVARRADEAQGVVSLRLERADGAPLPAFEPGAHVDVHLGEGLVRQYSLCNAPGQPWYELGVLLAEDSRGGSRAVHALREGDRLRIGAPRNLFPLASDAPHHLLLAGGIGITPLLSMAEVLHRDGRPFVLHACARSTARLPFQARLATAPWSRQVRVHIDGPDGPSHSLDALVAGAPAGSHVYACGPAGFIEAARRACEAAGFGADRFHSESFSALPVDAPGNDGFEVEINDGRVFRVAADQSVAQCLEAHGVFIPVSCEQGICGTCVTRVRAGIPDHRDQFLTDEERSSAALFTPCCSRSLTPRLVLDLDA</sequence>
<dbReference type="Gene3D" id="3.40.50.80">
    <property type="entry name" value="Nucleotide-binding domain of ferredoxin-NADP reductase (FNR) module"/>
    <property type="match status" value="1"/>
</dbReference>
<dbReference type="Gene3D" id="3.10.20.30">
    <property type="match status" value="1"/>
</dbReference>
<dbReference type="InterPro" id="IPR050415">
    <property type="entry name" value="MRET"/>
</dbReference>
<dbReference type="CDD" id="cd00207">
    <property type="entry name" value="fer2"/>
    <property type="match status" value="1"/>
</dbReference>
<reference evidence="9 10" key="1">
    <citation type="submission" date="2019-07" db="EMBL/GenBank/DDBJ databases">
        <title>Luteimonas sp. YD-1 nov., isolated from acidic soil.</title>
        <authorList>
            <person name="Zhou J."/>
        </authorList>
    </citation>
    <scope>NUCLEOTIDE SEQUENCE [LARGE SCALE GENOMIC DNA]</scope>
    <source>
        <strain evidence="9 10">YD-1</strain>
    </source>
</reference>
<feature type="domain" description="FAD-binding FR-type" evidence="8">
    <location>
        <begin position="2"/>
        <end position="102"/>
    </location>
</feature>
<dbReference type="InterPro" id="IPR006058">
    <property type="entry name" value="2Fe2S_fd_BS"/>
</dbReference>
<dbReference type="SUPFAM" id="SSF63380">
    <property type="entry name" value="Riboflavin synthase domain-like"/>
    <property type="match status" value="1"/>
</dbReference>
<dbReference type="PANTHER" id="PTHR47354:SF1">
    <property type="entry name" value="CARNITINE MONOOXYGENASE REDUCTASE SUBUNIT"/>
    <property type="match status" value="1"/>
</dbReference>
<organism evidence="9 10">
    <name type="scientific">Luteimonas wenzhouensis</name>
    <dbReference type="NCBI Taxonomy" id="2599615"/>
    <lineage>
        <taxon>Bacteria</taxon>
        <taxon>Pseudomonadati</taxon>
        <taxon>Pseudomonadota</taxon>
        <taxon>Gammaproteobacteria</taxon>
        <taxon>Lysobacterales</taxon>
        <taxon>Lysobacteraceae</taxon>
        <taxon>Luteimonas</taxon>
    </lineage>
</organism>
<dbReference type="InterPro" id="IPR017927">
    <property type="entry name" value="FAD-bd_FR_type"/>
</dbReference>
<evidence type="ECO:0000256" key="5">
    <source>
        <dbReference type="ARBA" id="ARBA00023004"/>
    </source>
</evidence>
<keyword evidence="1" id="KW-0285">Flavoprotein</keyword>
<dbReference type="PROSITE" id="PS00197">
    <property type="entry name" value="2FE2S_FER_1"/>
    <property type="match status" value="1"/>
</dbReference>
<dbReference type="OrthoDB" id="9796486at2"/>
<dbReference type="PROSITE" id="PS51085">
    <property type="entry name" value="2FE2S_FER_2"/>
    <property type="match status" value="1"/>
</dbReference>
<dbReference type="EMBL" id="VOHE01000003">
    <property type="protein sequence ID" value="TWT19590.1"/>
    <property type="molecule type" value="Genomic_DNA"/>
</dbReference>
<keyword evidence="5" id="KW-0408">Iron</keyword>
<dbReference type="GO" id="GO:0051537">
    <property type="term" value="F:2 iron, 2 sulfur cluster binding"/>
    <property type="evidence" value="ECO:0007669"/>
    <property type="project" value="UniProtKB-KW"/>
</dbReference>
<dbReference type="InterPro" id="IPR039261">
    <property type="entry name" value="FNR_nucleotide-bd"/>
</dbReference>
<evidence type="ECO:0000313" key="10">
    <source>
        <dbReference type="Proteomes" id="UP000315949"/>
    </source>
</evidence>
<keyword evidence="3" id="KW-0479">Metal-binding</keyword>
<dbReference type="Proteomes" id="UP000315949">
    <property type="component" value="Unassembled WGS sequence"/>
</dbReference>
<dbReference type="InterPro" id="IPR017938">
    <property type="entry name" value="Riboflavin_synthase-like_b-brl"/>
</dbReference>
<dbReference type="Pfam" id="PF00111">
    <property type="entry name" value="Fer2"/>
    <property type="match status" value="1"/>
</dbReference>
<dbReference type="CDD" id="cd06185">
    <property type="entry name" value="PDR_like"/>
    <property type="match status" value="1"/>
</dbReference>
<feature type="domain" description="2Fe-2S ferredoxin-type" evidence="7">
    <location>
        <begin position="232"/>
        <end position="318"/>
    </location>
</feature>
<keyword evidence="10" id="KW-1185">Reference proteome</keyword>
<dbReference type="GO" id="GO:0016491">
    <property type="term" value="F:oxidoreductase activity"/>
    <property type="evidence" value="ECO:0007669"/>
    <property type="project" value="UniProtKB-KW"/>
</dbReference>
<protein>
    <submittedName>
        <fullName evidence="9">Oxidoreductase</fullName>
    </submittedName>
</protein>
<dbReference type="InterPro" id="IPR036010">
    <property type="entry name" value="2Fe-2S_ferredoxin-like_sf"/>
</dbReference>
<evidence type="ECO:0000256" key="1">
    <source>
        <dbReference type="ARBA" id="ARBA00022630"/>
    </source>
</evidence>
<evidence type="ECO:0000313" key="9">
    <source>
        <dbReference type="EMBL" id="TWT19590.1"/>
    </source>
</evidence>
<evidence type="ECO:0000256" key="6">
    <source>
        <dbReference type="ARBA" id="ARBA00023014"/>
    </source>
</evidence>
<accession>A0A5C5U2J5</accession>
<keyword evidence="2" id="KW-0001">2Fe-2S</keyword>
<dbReference type="Gene3D" id="2.40.30.10">
    <property type="entry name" value="Translation factors"/>
    <property type="match status" value="1"/>
</dbReference>
<name>A0A5C5U2J5_9GAMM</name>
<keyword evidence="6" id="KW-0411">Iron-sulfur</keyword>
<dbReference type="AlphaFoldDB" id="A0A5C5U2J5"/>
<dbReference type="PANTHER" id="PTHR47354">
    <property type="entry name" value="NADH OXIDOREDUCTASE HCR"/>
    <property type="match status" value="1"/>
</dbReference>
<keyword evidence="4" id="KW-0560">Oxidoreductase</keyword>
<dbReference type="SUPFAM" id="SSF54292">
    <property type="entry name" value="2Fe-2S ferredoxin-like"/>
    <property type="match status" value="1"/>
</dbReference>
<dbReference type="PRINTS" id="PR00409">
    <property type="entry name" value="PHDIOXRDTASE"/>
</dbReference>
<evidence type="ECO:0000259" key="7">
    <source>
        <dbReference type="PROSITE" id="PS51085"/>
    </source>
</evidence>
<gene>
    <name evidence="9" type="ORF">FQY79_07000</name>
</gene>
<dbReference type="RefSeq" id="WP_146312138.1">
    <property type="nucleotide sequence ID" value="NZ_VOHE01000003.1"/>
</dbReference>
<dbReference type="InterPro" id="IPR001041">
    <property type="entry name" value="2Fe-2S_ferredoxin-type"/>
</dbReference>
<evidence type="ECO:0000256" key="2">
    <source>
        <dbReference type="ARBA" id="ARBA00022714"/>
    </source>
</evidence>
<evidence type="ECO:0000256" key="3">
    <source>
        <dbReference type="ARBA" id="ARBA00022723"/>
    </source>
</evidence>
<dbReference type="SUPFAM" id="SSF52343">
    <property type="entry name" value="Ferredoxin reductase-like, C-terminal NADP-linked domain"/>
    <property type="match status" value="1"/>
</dbReference>
<dbReference type="InterPro" id="IPR012675">
    <property type="entry name" value="Beta-grasp_dom_sf"/>
</dbReference>
<dbReference type="PROSITE" id="PS51384">
    <property type="entry name" value="FAD_FR"/>
    <property type="match status" value="1"/>
</dbReference>